<keyword evidence="3" id="KW-0812">Transmembrane</keyword>
<evidence type="ECO:0000256" key="2">
    <source>
        <dbReference type="SAM" id="MobiDB-lite"/>
    </source>
</evidence>
<dbReference type="AlphaFoldDB" id="A0A8D8GEF2"/>
<dbReference type="Gene3D" id="2.80.10.50">
    <property type="match status" value="1"/>
</dbReference>
<feature type="compositionally biased region" description="Basic residues" evidence="2">
    <location>
        <begin position="185"/>
        <end position="197"/>
    </location>
</feature>
<accession>A0A8D8GEF2</accession>
<dbReference type="EMBL" id="HBUE01149753">
    <property type="protein sequence ID" value="CAG6504596.1"/>
    <property type="molecule type" value="Transcribed_RNA"/>
</dbReference>
<keyword evidence="3" id="KW-1133">Transmembrane helix</keyword>
<feature type="compositionally biased region" description="Polar residues" evidence="2">
    <location>
        <begin position="225"/>
        <end position="250"/>
    </location>
</feature>
<dbReference type="Pfam" id="PF00167">
    <property type="entry name" value="FGF"/>
    <property type="match status" value="1"/>
</dbReference>
<evidence type="ECO:0000256" key="3">
    <source>
        <dbReference type="SAM" id="Phobius"/>
    </source>
</evidence>
<reference evidence="4" key="1">
    <citation type="submission" date="2021-05" db="EMBL/GenBank/DDBJ databases">
        <authorList>
            <person name="Alioto T."/>
            <person name="Alioto T."/>
            <person name="Gomez Garrido J."/>
        </authorList>
    </citation>
    <scope>NUCLEOTIDE SEQUENCE</scope>
</reference>
<dbReference type="InterPro" id="IPR008996">
    <property type="entry name" value="IL1/FGF"/>
</dbReference>
<organism evidence="4">
    <name type="scientific">Culex pipiens</name>
    <name type="common">House mosquito</name>
    <dbReference type="NCBI Taxonomy" id="7175"/>
    <lineage>
        <taxon>Eukaryota</taxon>
        <taxon>Metazoa</taxon>
        <taxon>Ecdysozoa</taxon>
        <taxon>Arthropoda</taxon>
        <taxon>Hexapoda</taxon>
        <taxon>Insecta</taxon>
        <taxon>Pterygota</taxon>
        <taxon>Neoptera</taxon>
        <taxon>Endopterygota</taxon>
        <taxon>Diptera</taxon>
        <taxon>Nematocera</taxon>
        <taxon>Culicoidea</taxon>
        <taxon>Culicidae</taxon>
        <taxon>Culicinae</taxon>
        <taxon>Culicini</taxon>
        <taxon>Culex</taxon>
        <taxon>Culex</taxon>
    </lineage>
</organism>
<dbReference type="InterPro" id="IPR002209">
    <property type="entry name" value="Fibroblast_GF_fam"/>
</dbReference>
<dbReference type="GO" id="GO:0008083">
    <property type="term" value="F:growth factor activity"/>
    <property type="evidence" value="ECO:0007669"/>
    <property type="project" value="InterPro"/>
</dbReference>
<dbReference type="EMBL" id="HBUE01254729">
    <property type="protein sequence ID" value="CAG6555872.1"/>
    <property type="molecule type" value="Transcribed_RNA"/>
</dbReference>
<feature type="compositionally biased region" description="Low complexity" evidence="2">
    <location>
        <begin position="175"/>
        <end position="184"/>
    </location>
</feature>
<dbReference type="CDD" id="cd23307">
    <property type="entry name" value="beta-trefoil_FGF8-like"/>
    <property type="match status" value="1"/>
</dbReference>
<dbReference type="EMBL" id="HBUE01149754">
    <property type="protein sequence ID" value="CAG6504598.1"/>
    <property type="molecule type" value="Transcribed_RNA"/>
</dbReference>
<proteinExistence type="inferred from homology"/>
<sequence>MLPQLTVYAEILCLLMVVMIAGATPEYMYLQSACSSKFVRIAAKNGTVFADDNGQSGRPQTFTTEALLLPKKNFTLGVAIRCQETDMYLCFDKNWKIKGMKVKGNIVNRSRCHFYETLTTLGYFRFQSVISQTKYLGFIGSGKQINYKMRRHIDEKCYNFQRMNASFEFGHNNLTTTTQASGTTHAHRHKHGQRRKGSPNNANGRQSRPVTWPAATWVPPPAPPQRTTQMSNEVHTSTSTPKPTKMVSTKKQIKTPKRIGPGKANKKGFNANVNAANIRHHRYPAF</sequence>
<feature type="region of interest" description="Disordered" evidence="2">
    <location>
        <begin position="174"/>
        <end position="268"/>
    </location>
</feature>
<keyword evidence="3" id="KW-0472">Membrane</keyword>
<name>A0A8D8GEF2_CULPI</name>
<feature type="transmembrane region" description="Helical" evidence="3">
    <location>
        <begin position="7"/>
        <end position="30"/>
    </location>
</feature>
<dbReference type="EMBL" id="HBUE01149755">
    <property type="protein sequence ID" value="CAG6504600.1"/>
    <property type="molecule type" value="Transcribed_RNA"/>
</dbReference>
<evidence type="ECO:0000256" key="1">
    <source>
        <dbReference type="ARBA" id="ARBA00007936"/>
    </source>
</evidence>
<dbReference type="SUPFAM" id="SSF50353">
    <property type="entry name" value="Cytokine"/>
    <property type="match status" value="1"/>
</dbReference>
<feature type="compositionally biased region" description="Polar residues" evidence="2">
    <location>
        <begin position="198"/>
        <end position="208"/>
    </location>
</feature>
<protein>
    <submittedName>
        <fullName evidence="4">(northern house mosquito) hypothetical protein</fullName>
    </submittedName>
</protein>
<dbReference type="EMBL" id="HBUE01254731">
    <property type="protein sequence ID" value="CAG6555876.1"/>
    <property type="molecule type" value="Transcribed_RNA"/>
</dbReference>
<evidence type="ECO:0000313" key="4">
    <source>
        <dbReference type="EMBL" id="CAG6504600.1"/>
    </source>
</evidence>
<comment type="similarity">
    <text evidence="1">Belongs to the heparin-binding growth factors family.</text>
</comment>
<dbReference type="EMBL" id="HBUE01254730">
    <property type="protein sequence ID" value="CAG6555874.1"/>
    <property type="molecule type" value="Transcribed_RNA"/>
</dbReference>